<feature type="compositionally biased region" description="Low complexity" evidence="2">
    <location>
        <begin position="195"/>
        <end position="222"/>
    </location>
</feature>
<dbReference type="Proteomes" id="UP001151760">
    <property type="component" value="Unassembled WGS sequence"/>
</dbReference>
<name>A0ABQ5H119_9ASTR</name>
<evidence type="ECO:0000256" key="1">
    <source>
        <dbReference type="SAM" id="Coils"/>
    </source>
</evidence>
<protein>
    <submittedName>
        <fullName evidence="3">Uncharacterized protein</fullName>
    </submittedName>
</protein>
<proteinExistence type="predicted"/>
<comment type="caution">
    <text evidence="3">The sequence shown here is derived from an EMBL/GenBank/DDBJ whole genome shotgun (WGS) entry which is preliminary data.</text>
</comment>
<reference evidence="3" key="2">
    <citation type="submission" date="2022-01" db="EMBL/GenBank/DDBJ databases">
        <authorList>
            <person name="Yamashiro T."/>
            <person name="Shiraishi A."/>
            <person name="Satake H."/>
            <person name="Nakayama K."/>
        </authorList>
    </citation>
    <scope>NUCLEOTIDE SEQUENCE</scope>
</reference>
<keyword evidence="1" id="KW-0175">Coiled coil</keyword>
<accession>A0ABQ5H119</accession>
<feature type="compositionally biased region" description="Polar residues" evidence="2">
    <location>
        <begin position="107"/>
        <end position="125"/>
    </location>
</feature>
<organism evidence="3 4">
    <name type="scientific">Tanacetum coccineum</name>
    <dbReference type="NCBI Taxonomy" id="301880"/>
    <lineage>
        <taxon>Eukaryota</taxon>
        <taxon>Viridiplantae</taxon>
        <taxon>Streptophyta</taxon>
        <taxon>Embryophyta</taxon>
        <taxon>Tracheophyta</taxon>
        <taxon>Spermatophyta</taxon>
        <taxon>Magnoliopsida</taxon>
        <taxon>eudicotyledons</taxon>
        <taxon>Gunneridae</taxon>
        <taxon>Pentapetalae</taxon>
        <taxon>asterids</taxon>
        <taxon>campanulids</taxon>
        <taxon>Asterales</taxon>
        <taxon>Asteraceae</taxon>
        <taxon>Asteroideae</taxon>
        <taxon>Anthemideae</taxon>
        <taxon>Anthemidinae</taxon>
        <taxon>Tanacetum</taxon>
    </lineage>
</organism>
<feature type="coiled-coil region" evidence="1">
    <location>
        <begin position="412"/>
        <end position="439"/>
    </location>
</feature>
<feature type="region of interest" description="Disordered" evidence="2">
    <location>
        <begin position="54"/>
        <end position="125"/>
    </location>
</feature>
<feature type="compositionally biased region" description="Low complexity" evidence="2">
    <location>
        <begin position="269"/>
        <end position="278"/>
    </location>
</feature>
<dbReference type="EMBL" id="BQNB010019059">
    <property type="protein sequence ID" value="GJT81176.1"/>
    <property type="molecule type" value="Genomic_DNA"/>
</dbReference>
<gene>
    <name evidence="3" type="ORF">Tco_1055518</name>
</gene>
<feature type="region of interest" description="Disordered" evidence="2">
    <location>
        <begin position="191"/>
        <end position="222"/>
    </location>
</feature>
<feature type="compositionally biased region" description="Low complexity" evidence="2">
    <location>
        <begin position="70"/>
        <end position="85"/>
    </location>
</feature>
<keyword evidence="4" id="KW-1185">Reference proteome</keyword>
<evidence type="ECO:0000313" key="4">
    <source>
        <dbReference type="Proteomes" id="UP001151760"/>
    </source>
</evidence>
<sequence>MHGWYKGYLYKLLRVQVMANSVISVSSDSSEESVGTSTGRVILFGIIPTTIPDTIPSMTPPSTHIDTALTPTSPDYTPTSPDYSPVSDRESDLSEDPNIPDTPPSPTHGTPFTEMTLSTQSTPVASSALRRRVMILAHRQPIPHGRRYRYHPNGPVHMMTTRKRVGPLPSHRLAVRHLVDYSSSVHFASDDSLRDLSSSSSSEISSNPSLDGLSDSSSDHSLPALSSGMRPIHYLCLLVLSIPRSSAAITDRPSHDSSSTSPSRKRSRSPAASVSLSSPIPRALSSAHADLLPSPKRIRCFGFATDLEVISAESSEPSRSRGTDLGMDDEFERSDRIDIDPNIQAEINECVAYADALRARGVNARVVVEFVDREEIETGARGLVKVRVDRVTHLVIADDNPEPAQEEGAIESADMMERIRELERDNMRLRDMMDVASQRVTQSQHRELRVQREMRQIWHFRF</sequence>
<evidence type="ECO:0000256" key="2">
    <source>
        <dbReference type="SAM" id="MobiDB-lite"/>
    </source>
</evidence>
<feature type="compositionally biased region" description="Low complexity" evidence="2">
    <location>
        <begin position="54"/>
        <end position="63"/>
    </location>
</feature>
<reference evidence="3" key="1">
    <citation type="journal article" date="2022" name="Int. J. Mol. Sci.">
        <title>Draft Genome of Tanacetum Coccineum: Genomic Comparison of Closely Related Tanacetum-Family Plants.</title>
        <authorList>
            <person name="Yamashiro T."/>
            <person name="Shiraishi A."/>
            <person name="Nakayama K."/>
            <person name="Satake H."/>
        </authorList>
    </citation>
    <scope>NUCLEOTIDE SEQUENCE</scope>
</reference>
<feature type="region of interest" description="Disordered" evidence="2">
    <location>
        <begin position="248"/>
        <end position="278"/>
    </location>
</feature>
<evidence type="ECO:0000313" key="3">
    <source>
        <dbReference type="EMBL" id="GJT81176.1"/>
    </source>
</evidence>